<evidence type="ECO:0000313" key="14">
    <source>
        <dbReference type="Proteomes" id="UP001310594"/>
    </source>
</evidence>
<dbReference type="FunFam" id="1.20.1250.20:FF:000302">
    <property type="entry name" value="MFS siderochrome iron transporter MirB"/>
    <property type="match status" value="1"/>
</dbReference>
<feature type="domain" description="Major facilitator superfamily (MFS) profile" evidence="12">
    <location>
        <begin position="81"/>
        <end position="585"/>
    </location>
</feature>
<gene>
    <name evidence="13" type="ORF">LTR97_011046</name>
</gene>
<dbReference type="EMBL" id="JAVRQU010000020">
    <property type="protein sequence ID" value="KAK5691875.1"/>
    <property type="molecule type" value="Genomic_DNA"/>
</dbReference>
<dbReference type="GO" id="GO:0005886">
    <property type="term" value="C:plasma membrane"/>
    <property type="evidence" value="ECO:0007669"/>
    <property type="project" value="TreeGrafter"/>
</dbReference>
<feature type="transmembrane region" description="Helical" evidence="11">
    <location>
        <begin position="283"/>
        <end position="308"/>
    </location>
</feature>
<dbReference type="InterPro" id="IPR020846">
    <property type="entry name" value="MFS_dom"/>
</dbReference>
<evidence type="ECO:0000256" key="2">
    <source>
        <dbReference type="ARBA" id="ARBA00008335"/>
    </source>
</evidence>
<evidence type="ECO:0000259" key="12">
    <source>
        <dbReference type="PROSITE" id="PS50850"/>
    </source>
</evidence>
<organism evidence="13 14">
    <name type="scientific">Elasticomyces elasticus</name>
    <dbReference type="NCBI Taxonomy" id="574655"/>
    <lineage>
        <taxon>Eukaryota</taxon>
        <taxon>Fungi</taxon>
        <taxon>Dikarya</taxon>
        <taxon>Ascomycota</taxon>
        <taxon>Pezizomycotina</taxon>
        <taxon>Dothideomycetes</taxon>
        <taxon>Dothideomycetidae</taxon>
        <taxon>Mycosphaerellales</taxon>
        <taxon>Teratosphaeriaceae</taxon>
        <taxon>Elasticomyces</taxon>
    </lineage>
</organism>
<feature type="transmembrane region" description="Helical" evidence="11">
    <location>
        <begin position="391"/>
        <end position="412"/>
    </location>
</feature>
<feature type="transmembrane region" description="Helical" evidence="11">
    <location>
        <begin position="115"/>
        <end position="134"/>
    </location>
</feature>
<feature type="transmembrane region" description="Helical" evidence="11">
    <location>
        <begin position="203"/>
        <end position="222"/>
    </location>
</feature>
<dbReference type="FunFam" id="1.20.1250.20:FF:000284">
    <property type="entry name" value="Siderophore iron transporter mirB"/>
    <property type="match status" value="1"/>
</dbReference>
<evidence type="ECO:0000256" key="10">
    <source>
        <dbReference type="SAM" id="MobiDB-lite"/>
    </source>
</evidence>
<feature type="transmembrane region" description="Helical" evidence="11">
    <location>
        <begin position="350"/>
        <end position="371"/>
    </location>
</feature>
<feature type="transmembrane region" description="Helical" evidence="11">
    <location>
        <begin position="564"/>
        <end position="582"/>
    </location>
</feature>
<reference evidence="13" key="1">
    <citation type="submission" date="2023-08" db="EMBL/GenBank/DDBJ databases">
        <title>Black Yeasts Isolated from many extreme environments.</title>
        <authorList>
            <person name="Coleine C."/>
            <person name="Stajich J.E."/>
            <person name="Selbmann L."/>
        </authorList>
    </citation>
    <scope>NUCLEOTIDE SEQUENCE</scope>
    <source>
        <strain evidence="13">CCFEE 5810</strain>
    </source>
</reference>
<feature type="transmembrane region" description="Helical" evidence="11">
    <location>
        <begin position="482"/>
        <end position="505"/>
    </location>
</feature>
<feature type="transmembrane region" description="Helical" evidence="11">
    <location>
        <begin position="146"/>
        <end position="168"/>
    </location>
</feature>
<feature type="transmembrane region" description="Helical" evidence="11">
    <location>
        <begin position="174"/>
        <end position="191"/>
    </location>
</feature>
<feature type="transmembrane region" description="Helical" evidence="11">
    <location>
        <begin position="320"/>
        <end position="338"/>
    </location>
</feature>
<dbReference type="Gene3D" id="1.20.1250.20">
    <property type="entry name" value="MFS general substrate transporter like domains"/>
    <property type="match status" value="2"/>
</dbReference>
<keyword evidence="6 11" id="KW-1133">Transmembrane helix</keyword>
<feature type="transmembrane region" description="Helical" evidence="11">
    <location>
        <begin position="234"/>
        <end position="254"/>
    </location>
</feature>
<dbReference type="SUPFAM" id="SSF103473">
    <property type="entry name" value="MFS general substrate transporter"/>
    <property type="match status" value="1"/>
</dbReference>
<evidence type="ECO:0000256" key="5">
    <source>
        <dbReference type="ARBA" id="ARBA00022692"/>
    </source>
</evidence>
<feature type="transmembrane region" description="Helical" evidence="11">
    <location>
        <begin position="78"/>
        <end position="95"/>
    </location>
</feature>
<evidence type="ECO:0000256" key="7">
    <source>
        <dbReference type="ARBA" id="ARBA00023004"/>
    </source>
</evidence>
<feature type="transmembrane region" description="Helical" evidence="11">
    <location>
        <begin position="424"/>
        <end position="443"/>
    </location>
</feature>
<keyword evidence="7" id="KW-0408">Iron</keyword>
<comment type="similarity">
    <text evidence="2">Belongs to the major facilitator superfamily.</text>
</comment>
<evidence type="ECO:0000256" key="8">
    <source>
        <dbReference type="ARBA" id="ARBA00023065"/>
    </source>
</evidence>
<feature type="region of interest" description="Disordered" evidence="10">
    <location>
        <begin position="1"/>
        <end position="40"/>
    </location>
</feature>
<dbReference type="InterPro" id="IPR011701">
    <property type="entry name" value="MFS"/>
</dbReference>
<proteinExistence type="inferred from homology"/>
<keyword evidence="5 11" id="KW-0812">Transmembrane</keyword>
<comment type="subcellular location">
    <subcellularLocation>
        <location evidence="1">Membrane</location>
        <topology evidence="1">Multi-pass membrane protein</topology>
    </subcellularLocation>
</comment>
<dbReference type="PANTHER" id="PTHR23501">
    <property type="entry name" value="MAJOR FACILITATOR SUPERFAMILY"/>
    <property type="match status" value="1"/>
</dbReference>
<dbReference type="PROSITE" id="PS50850">
    <property type="entry name" value="MFS"/>
    <property type="match status" value="1"/>
</dbReference>
<evidence type="ECO:0000313" key="13">
    <source>
        <dbReference type="EMBL" id="KAK5691875.1"/>
    </source>
</evidence>
<keyword evidence="3" id="KW-0813">Transport</keyword>
<feature type="transmembrane region" description="Helical" evidence="11">
    <location>
        <begin position="449"/>
        <end position="470"/>
    </location>
</feature>
<accession>A0AAN8A006</accession>
<dbReference type="AlphaFoldDB" id="A0AAN8A006"/>
<evidence type="ECO:0000256" key="9">
    <source>
        <dbReference type="ARBA" id="ARBA00023136"/>
    </source>
</evidence>
<keyword evidence="8" id="KW-0406">Ion transport</keyword>
<evidence type="ECO:0000256" key="11">
    <source>
        <dbReference type="SAM" id="Phobius"/>
    </source>
</evidence>
<evidence type="ECO:0000256" key="1">
    <source>
        <dbReference type="ARBA" id="ARBA00004141"/>
    </source>
</evidence>
<dbReference type="GO" id="GO:0006826">
    <property type="term" value="P:iron ion transport"/>
    <property type="evidence" value="ECO:0007669"/>
    <property type="project" value="UniProtKB-KW"/>
</dbReference>
<comment type="caution">
    <text evidence="13">The sequence shown here is derived from an EMBL/GenBank/DDBJ whole genome shotgun (WGS) entry which is preliminary data.</text>
</comment>
<evidence type="ECO:0000256" key="3">
    <source>
        <dbReference type="ARBA" id="ARBA00022448"/>
    </source>
</evidence>
<dbReference type="Pfam" id="PF07690">
    <property type="entry name" value="MFS_1"/>
    <property type="match status" value="1"/>
</dbReference>
<dbReference type="PANTHER" id="PTHR23501:SF55">
    <property type="entry name" value="SIDEROPHORE IRON TRANSPORTER, PUTATIVE (AFU_ORTHOLOGUE AFUA_3G03440)-RELATED"/>
    <property type="match status" value="1"/>
</dbReference>
<evidence type="ECO:0000256" key="6">
    <source>
        <dbReference type="ARBA" id="ARBA00022989"/>
    </source>
</evidence>
<evidence type="ECO:0000256" key="4">
    <source>
        <dbReference type="ARBA" id="ARBA00022496"/>
    </source>
</evidence>
<keyword evidence="4" id="KW-0410">Iron transport</keyword>
<keyword evidence="9 11" id="KW-0472">Membrane</keyword>
<dbReference type="Proteomes" id="UP001310594">
    <property type="component" value="Unassembled WGS sequence"/>
</dbReference>
<dbReference type="GO" id="GO:0022857">
    <property type="term" value="F:transmembrane transporter activity"/>
    <property type="evidence" value="ECO:0007669"/>
    <property type="project" value="InterPro"/>
</dbReference>
<name>A0AAN8A006_9PEZI</name>
<dbReference type="InterPro" id="IPR036259">
    <property type="entry name" value="MFS_trans_sf"/>
</dbReference>
<dbReference type="GO" id="GO:0010106">
    <property type="term" value="P:cellular response to iron ion starvation"/>
    <property type="evidence" value="ECO:0007669"/>
    <property type="project" value="UniProtKB-ARBA"/>
</dbReference>
<sequence>MRGSWTKGLTQLKHRHHESRRADQLTDTELSTVDGASDIHKRPEQVMEEADDEKPVAHGQHGVQAVEAVTLTWTKTSLAVVYITMWSLYLVNAFQSSITSSLTPYVISGFELHSLIPVISVVSNVMCGAAYLPIAKTLDLWGRSQGIVLMTTIATVGLILMATCSDIATYCAAQVFYSVGFVGIIYSVDVITSDTSALRNRGLAYAFTSSPYMISAFAGPTAAESFYETINWRWGFGLFAILLPFVAAPLVITLQLNERRAKRSGVLRREPSGRVWWQSIWHYLLEFDALGVIVLAAGLVLFLLPFSLAGSTAQAWKSPSIIAMLVVGFVLLLAFGPIERYIARKPFIPFHLLVSRTLLGTCFLSFTYQIAYYCWASYFSSYLQVVNDLTIAQAGYVSNTFDVISGAWLLICGYLIRRTGRFKWLLICAVPLHVLFMGLMIYFRQPHTNIGKIVMCQIFIAFAGSTIILCEQVSVLSVAEHGDVAAVLALLGLFGYMGGAVGNSISGAIWTNTLPQALERLLPDAVKPQAADIYGDLTQQLSFAMGTPAREAIIEGYAIAQTRMLAAGTGIMAFALLWVLMIRNINVKEVEQVKGTLF</sequence>
<protein>
    <recommendedName>
        <fullName evidence="12">Major facilitator superfamily (MFS) profile domain-containing protein</fullName>
    </recommendedName>
</protein>